<accession>A0ABW3K803</accession>
<comment type="caution">
    <text evidence="3">The sequence shown here is derived from an EMBL/GenBank/DDBJ whole genome shotgun (WGS) entry which is preliminary data.</text>
</comment>
<sequence>MHQHQHLNTPTRQHMKNVAIIGGGIIGLSTAYYLRQAGHNVTIFDQGDLTDNCSSGNAGMIVPSHIIPLAAPGMISKGIRWMFNAQSPFYVKPRLNGKLIRWGWQFYKHATNEHVERAIPALKDISLLSKAMYQQMVKDNPFDFDYQERGLIMLYQTKETEHEEAETAYIANKNGIEAHILSPADVQKLEPDVNVTVRGGVYFPGDAHLTPQLLVKNLIAYLKRNNVTFHTHTPITNFSLNGTAIKSLHTAQEDKTFDEYIVATGAWSGIFSSALGLDLPLQGGKGYSFTLDNVAKNIRIPSILLEGRVAVTPMGKSLRFGGTMEINGIDRSINMNRVKGIVNTIPAYYPEMNVAMPQEGAIWRGLRPCSPDGLPYIGRSTKYKNLIIATGHSMMGLSLAPGTGKLVASLVNNESTDIPLAPFNPERYQ</sequence>
<evidence type="ECO:0000313" key="3">
    <source>
        <dbReference type="EMBL" id="MFD1001142.1"/>
    </source>
</evidence>
<feature type="domain" description="FAD dependent oxidoreductase" evidence="2">
    <location>
        <begin position="18"/>
        <end position="410"/>
    </location>
</feature>
<name>A0ABW3K803_9BACT</name>
<evidence type="ECO:0000259" key="2">
    <source>
        <dbReference type="Pfam" id="PF01266"/>
    </source>
</evidence>
<dbReference type="SUPFAM" id="SSF54373">
    <property type="entry name" value="FAD-linked reductases, C-terminal domain"/>
    <property type="match status" value="1"/>
</dbReference>
<dbReference type="RefSeq" id="WP_377582042.1">
    <property type="nucleotide sequence ID" value="NZ_JBHTKA010000007.1"/>
</dbReference>
<dbReference type="EC" id="1.-.-.-" evidence="3"/>
<organism evidence="3 4">
    <name type="scientific">Ohtaekwangia kribbensis</name>
    <dbReference type="NCBI Taxonomy" id="688913"/>
    <lineage>
        <taxon>Bacteria</taxon>
        <taxon>Pseudomonadati</taxon>
        <taxon>Bacteroidota</taxon>
        <taxon>Cytophagia</taxon>
        <taxon>Cytophagales</taxon>
        <taxon>Fulvivirgaceae</taxon>
        <taxon>Ohtaekwangia</taxon>
    </lineage>
</organism>
<dbReference type="GO" id="GO:0016491">
    <property type="term" value="F:oxidoreductase activity"/>
    <property type="evidence" value="ECO:0007669"/>
    <property type="project" value="UniProtKB-KW"/>
</dbReference>
<dbReference type="EMBL" id="JBHTKA010000007">
    <property type="protein sequence ID" value="MFD1001142.1"/>
    <property type="molecule type" value="Genomic_DNA"/>
</dbReference>
<gene>
    <name evidence="3" type="ORF">ACFQ21_17575</name>
</gene>
<dbReference type="InterPro" id="IPR006076">
    <property type="entry name" value="FAD-dep_OxRdtase"/>
</dbReference>
<dbReference type="Gene3D" id="3.50.50.60">
    <property type="entry name" value="FAD/NAD(P)-binding domain"/>
    <property type="match status" value="2"/>
</dbReference>
<keyword evidence="4" id="KW-1185">Reference proteome</keyword>
<keyword evidence="1 3" id="KW-0560">Oxidoreductase</keyword>
<reference evidence="4" key="1">
    <citation type="journal article" date="2019" name="Int. J. Syst. Evol. Microbiol.">
        <title>The Global Catalogue of Microorganisms (GCM) 10K type strain sequencing project: providing services to taxonomists for standard genome sequencing and annotation.</title>
        <authorList>
            <consortium name="The Broad Institute Genomics Platform"/>
            <consortium name="The Broad Institute Genome Sequencing Center for Infectious Disease"/>
            <person name="Wu L."/>
            <person name="Ma J."/>
        </authorList>
    </citation>
    <scope>NUCLEOTIDE SEQUENCE [LARGE SCALE GENOMIC DNA]</scope>
    <source>
        <strain evidence="4">CCUG 58938</strain>
    </source>
</reference>
<dbReference type="Gene3D" id="3.30.9.10">
    <property type="entry name" value="D-Amino Acid Oxidase, subunit A, domain 2"/>
    <property type="match status" value="1"/>
</dbReference>
<protein>
    <submittedName>
        <fullName evidence="3">NAD(P)/FAD-dependent oxidoreductase</fullName>
        <ecNumber evidence="3">1.-.-.-</ecNumber>
    </submittedName>
</protein>
<dbReference type="Pfam" id="PF01266">
    <property type="entry name" value="DAO"/>
    <property type="match status" value="1"/>
</dbReference>
<evidence type="ECO:0000256" key="1">
    <source>
        <dbReference type="ARBA" id="ARBA00023002"/>
    </source>
</evidence>
<evidence type="ECO:0000313" key="4">
    <source>
        <dbReference type="Proteomes" id="UP001597112"/>
    </source>
</evidence>
<dbReference type="SUPFAM" id="SSF51905">
    <property type="entry name" value="FAD/NAD(P)-binding domain"/>
    <property type="match status" value="1"/>
</dbReference>
<dbReference type="PANTHER" id="PTHR13847">
    <property type="entry name" value="SARCOSINE DEHYDROGENASE-RELATED"/>
    <property type="match status" value="1"/>
</dbReference>
<dbReference type="PANTHER" id="PTHR13847:SF289">
    <property type="entry name" value="GLYCINE OXIDASE"/>
    <property type="match status" value="1"/>
</dbReference>
<dbReference type="InterPro" id="IPR036188">
    <property type="entry name" value="FAD/NAD-bd_sf"/>
</dbReference>
<proteinExistence type="predicted"/>
<dbReference type="Proteomes" id="UP001597112">
    <property type="component" value="Unassembled WGS sequence"/>
</dbReference>